<dbReference type="Proteomes" id="UP000030651">
    <property type="component" value="Unassembled WGS sequence"/>
</dbReference>
<sequence>MTARRQCLEAFDMLLDSRDELRFQISKKTGKYECMVHFDNGIYMHFISTREGVLTVDLRRRGMIDALRDMAKYDGIDGRTMAYGVAAYFGVEEGPGGGSSCRAERRHRER</sequence>
<dbReference type="KEGG" id="pfy:PFICI_09918"/>
<accession>W3WY91</accession>
<dbReference type="GeneID" id="19274931"/>
<proteinExistence type="predicted"/>
<protein>
    <submittedName>
        <fullName evidence="1">Uncharacterized protein</fullName>
    </submittedName>
</protein>
<evidence type="ECO:0000313" key="1">
    <source>
        <dbReference type="EMBL" id="ETS77856.1"/>
    </source>
</evidence>
<keyword evidence="2" id="KW-1185">Reference proteome</keyword>
<dbReference type="InParanoid" id="W3WY91"/>
<dbReference type="RefSeq" id="XP_007836690.1">
    <property type="nucleotide sequence ID" value="XM_007838499.1"/>
</dbReference>
<dbReference type="HOGENOM" id="CLU_2171922_0_0_1"/>
<dbReference type="EMBL" id="KI912115">
    <property type="protein sequence ID" value="ETS77856.1"/>
    <property type="molecule type" value="Genomic_DNA"/>
</dbReference>
<organism evidence="1 2">
    <name type="scientific">Pestalotiopsis fici (strain W106-1 / CGMCC3.15140)</name>
    <dbReference type="NCBI Taxonomy" id="1229662"/>
    <lineage>
        <taxon>Eukaryota</taxon>
        <taxon>Fungi</taxon>
        <taxon>Dikarya</taxon>
        <taxon>Ascomycota</taxon>
        <taxon>Pezizomycotina</taxon>
        <taxon>Sordariomycetes</taxon>
        <taxon>Xylariomycetidae</taxon>
        <taxon>Amphisphaeriales</taxon>
        <taxon>Sporocadaceae</taxon>
        <taxon>Pestalotiopsis</taxon>
    </lineage>
</organism>
<gene>
    <name evidence="1" type="ORF">PFICI_09918</name>
</gene>
<dbReference type="AlphaFoldDB" id="W3WY91"/>
<reference evidence="2" key="1">
    <citation type="journal article" date="2015" name="BMC Genomics">
        <title>Genomic and transcriptomic analysis of the endophytic fungus Pestalotiopsis fici reveals its lifestyle and high potential for synthesis of natural products.</title>
        <authorList>
            <person name="Wang X."/>
            <person name="Zhang X."/>
            <person name="Liu L."/>
            <person name="Xiang M."/>
            <person name="Wang W."/>
            <person name="Sun X."/>
            <person name="Che Y."/>
            <person name="Guo L."/>
            <person name="Liu G."/>
            <person name="Guo L."/>
            <person name="Wang C."/>
            <person name="Yin W.B."/>
            <person name="Stadler M."/>
            <person name="Zhang X."/>
            <person name="Liu X."/>
        </authorList>
    </citation>
    <scope>NUCLEOTIDE SEQUENCE [LARGE SCALE GENOMIC DNA]</scope>
    <source>
        <strain evidence="2">W106-1 / CGMCC3.15140</strain>
    </source>
</reference>
<evidence type="ECO:0000313" key="2">
    <source>
        <dbReference type="Proteomes" id="UP000030651"/>
    </source>
</evidence>
<dbReference type="OrthoDB" id="4691725at2759"/>
<name>W3WY91_PESFW</name>